<dbReference type="InterPro" id="IPR019557">
    <property type="entry name" value="AminoTfrase-like_pln_mobile"/>
</dbReference>
<organism evidence="2 3">
    <name type="scientific">Gossypium stocksii</name>
    <dbReference type="NCBI Taxonomy" id="47602"/>
    <lineage>
        <taxon>Eukaryota</taxon>
        <taxon>Viridiplantae</taxon>
        <taxon>Streptophyta</taxon>
        <taxon>Embryophyta</taxon>
        <taxon>Tracheophyta</taxon>
        <taxon>Spermatophyta</taxon>
        <taxon>Magnoliopsida</taxon>
        <taxon>eudicotyledons</taxon>
        <taxon>Gunneridae</taxon>
        <taxon>Pentapetalae</taxon>
        <taxon>rosids</taxon>
        <taxon>malvids</taxon>
        <taxon>Malvales</taxon>
        <taxon>Malvaceae</taxon>
        <taxon>Malvoideae</taxon>
        <taxon>Gossypium</taxon>
    </lineage>
</organism>
<dbReference type="OrthoDB" id="1937804at2759"/>
<dbReference type="PANTHER" id="PTHR46033:SF8">
    <property type="entry name" value="PROTEIN MAINTENANCE OF MERISTEMS-LIKE"/>
    <property type="match status" value="1"/>
</dbReference>
<proteinExistence type="predicted"/>
<comment type="caution">
    <text evidence="2">The sequence shown here is derived from an EMBL/GenBank/DDBJ whole genome shotgun (WGS) entry which is preliminary data.</text>
</comment>
<feature type="domain" description="Aminotransferase-like plant mobile" evidence="1">
    <location>
        <begin position="34"/>
        <end position="184"/>
    </location>
</feature>
<dbReference type="AlphaFoldDB" id="A0A9D3VQN3"/>
<keyword evidence="3" id="KW-1185">Reference proteome</keyword>
<accession>A0A9D3VQN3</accession>
<evidence type="ECO:0000313" key="3">
    <source>
        <dbReference type="Proteomes" id="UP000828251"/>
    </source>
</evidence>
<evidence type="ECO:0000259" key="1">
    <source>
        <dbReference type="Pfam" id="PF10536"/>
    </source>
</evidence>
<evidence type="ECO:0000313" key="2">
    <source>
        <dbReference type="EMBL" id="KAH1092056.1"/>
    </source>
</evidence>
<gene>
    <name evidence="2" type="ORF">J1N35_019313</name>
</gene>
<dbReference type="Proteomes" id="UP000828251">
    <property type="component" value="Unassembled WGS sequence"/>
</dbReference>
<sequence>MVDDRVLEGFIHNMGNREIPKICGNLQAAGFLYASSMSEGYKLDLQLINTLVERWRSETHTFHLPCGECTIVLEYIALQLSLQVDGPVATGFVIVLDKVTLFQSLLDKVPDKFESGRISTNWLKDNFHELVEDPEDRMEEVIQQYAQAHIMTLIEGILMAEKSQNSMHVRWLLHLVDFNDCMKLS</sequence>
<reference evidence="2 3" key="1">
    <citation type="journal article" date="2021" name="Plant Biotechnol. J.">
        <title>Multi-omics assisted identification of the key and species-specific regulatory components of drought-tolerant mechanisms in Gossypium stocksii.</title>
        <authorList>
            <person name="Yu D."/>
            <person name="Ke L."/>
            <person name="Zhang D."/>
            <person name="Wu Y."/>
            <person name="Sun Y."/>
            <person name="Mei J."/>
            <person name="Sun J."/>
            <person name="Sun Y."/>
        </authorList>
    </citation>
    <scope>NUCLEOTIDE SEQUENCE [LARGE SCALE GENOMIC DNA]</scope>
    <source>
        <strain evidence="3">cv. E1</strain>
        <tissue evidence="2">Leaf</tissue>
    </source>
</reference>
<dbReference type="EMBL" id="JAIQCV010000006">
    <property type="protein sequence ID" value="KAH1092056.1"/>
    <property type="molecule type" value="Genomic_DNA"/>
</dbReference>
<dbReference type="InterPro" id="IPR044824">
    <property type="entry name" value="MAIN-like"/>
</dbReference>
<dbReference type="PANTHER" id="PTHR46033">
    <property type="entry name" value="PROTEIN MAIN-LIKE 2"/>
    <property type="match status" value="1"/>
</dbReference>
<protein>
    <recommendedName>
        <fullName evidence="1">Aminotransferase-like plant mobile domain-containing protein</fullName>
    </recommendedName>
</protein>
<dbReference type="GO" id="GO:0010073">
    <property type="term" value="P:meristem maintenance"/>
    <property type="evidence" value="ECO:0007669"/>
    <property type="project" value="InterPro"/>
</dbReference>
<name>A0A9D3VQN3_9ROSI</name>
<dbReference type="Pfam" id="PF10536">
    <property type="entry name" value="PMD"/>
    <property type="match status" value="1"/>
</dbReference>